<sequence>MNLEEVNLNKADTWHFVTGKFTGCHYNDEPTFTHLPFAVSLIKTKQFPVKTSLFGVSTQNMRMNNSMQEYALTFTLDIGQFQGWQSS</sequence>
<name>A0A9Q0BJ09_9MUSC</name>
<organism evidence="1 2">
    <name type="scientific">Drosophila gunungcola</name>
    <name type="common">fruit fly</name>
    <dbReference type="NCBI Taxonomy" id="103775"/>
    <lineage>
        <taxon>Eukaryota</taxon>
        <taxon>Metazoa</taxon>
        <taxon>Ecdysozoa</taxon>
        <taxon>Arthropoda</taxon>
        <taxon>Hexapoda</taxon>
        <taxon>Insecta</taxon>
        <taxon>Pterygota</taxon>
        <taxon>Neoptera</taxon>
        <taxon>Endopterygota</taxon>
        <taxon>Diptera</taxon>
        <taxon>Brachycera</taxon>
        <taxon>Muscomorpha</taxon>
        <taxon>Ephydroidea</taxon>
        <taxon>Drosophilidae</taxon>
        <taxon>Drosophila</taxon>
        <taxon>Sophophora</taxon>
    </lineage>
</organism>
<dbReference type="Proteomes" id="UP001059596">
    <property type="component" value="Unassembled WGS sequence"/>
</dbReference>
<protein>
    <submittedName>
        <fullName evidence="1">Uncharacterized protein</fullName>
    </submittedName>
</protein>
<reference evidence="1" key="1">
    <citation type="journal article" date="2023" name="Genome Biol. Evol.">
        <title>Long-read-based Genome Assembly of Drosophila gunungcola Reveals Fewer Chemosensory Genes in Flower-breeding Species.</title>
        <authorList>
            <person name="Negi A."/>
            <person name="Liao B.Y."/>
            <person name="Yeh S.D."/>
        </authorList>
    </citation>
    <scope>NUCLEOTIDE SEQUENCE</scope>
    <source>
        <strain evidence="1">Sukarami</strain>
    </source>
</reference>
<evidence type="ECO:0000313" key="2">
    <source>
        <dbReference type="Proteomes" id="UP001059596"/>
    </source>
</evidence>
<dbReference type="AlphaFoldDB" id="A0A9Q0BJ09"/>
<evidence type="ECO:0000313" key="1">
    <source>
        <dbReference type="EMBL" id="KAI8033425.1"/>
    </source>
</evidence>
<keyword evidence="2" id="KW-1185">Reference proteome</keyword>
<dbReference type="EMBL" id="JAMKOV010000138">
    <property type="protein sequence ID" value="KAI8033425.1"/>
    <property type="molecule type" value="Genomic_DNA"/>
</dbReference>
<accession>A0A9Q0BJ09</accession>
<comment type="caution">
    <text evidence="1">The sequence shown here is derived from an EMBL/GenBank/DDBJ whole genome shotgun (WGS) entry which is preliminary data.</text>
</comment>
<proteinExistence type="predicted"/>
<gene>
    <name evidence="1" type="ORF">M5D96_013827</name>
</gene>